<reference evidence="1" key="1">
    <citation type="journal article" date="2024" name="J. Gen. Virol.">
        <title>Novel phages of Pseudomonas syringae unveil numerous potential auxiliary metabolic genes.</title>
        <authorList>
            <person name="Feltin C."/>
            <person name="Garneau J.R."/>
            <person name="Morris C.E."/>
            <person name="Berard A."/>
            <person name="Torres-Barcelo C."/>
        </authorList>
    </citation>
    <scope>NUCLEOTIDE SEQUENCE</scope>
</reference>
<organism evidence="1">
    <name type="scientific">Pseudomonas phage Cygsa01</name>
    <dbReference type="NCBI Taxonomy" id="3138529"/>
    <lineage>
        <taxon>Viruses</taxon>
    </lineage>
</organism>
<proteinExistence type="predicted"/>
<protein>
    <submittedName>
        <fullName evidence="1">Uncharacterized protein</fullName>
    </submittedName>
</protein>
<dbReference type="EMBL" id="PP179332">
    <property type="protein sequence ID" value="XAI71137.1"/>
    <property type="molecule type" value="Genomic_DNA"/>
</dbReference>
<evidence type="ECO:0000313" key="1">
    <source>
        <dbReference type="EMBL" id="XAI71137.1"/>
    </source>
</evidence>
<name>A0AAU6W3J8_9VIRU</name>
<gene>
    <name evidence="1" type="ORF">Cygsa01_00091</name>
</gene>
<accession>A0AAU6W3J8</accession>
<sequence length="92" mass="10382">MSDTKPEVRHHSMRHTDTLATVSSHHMDKSAAGFILAEELETLISFEHLTADELRAELASRLEQYRTHRAEAMARFKARGAKVDATVYADKS</sequence>